<evidence type="ECO:0000313" key="2">
    <source>
        <dbReference type="Ensembl" id="ENSMZEP00005029089.1"/>
    </source>
</evidence>
<name>A0A3P9D407_9CICH</name>
<protein>
    <recommendedName>
        <fullName evidence="4">Radiation-inducible immediate-early gene IEX-1</fullName>
    </recommendedName>
</protein>
<accession>A0A3P9D407</accession>
<dbReference type="GeneTree" id="ENSGT00940000169174"/>
<dbReference type="AlphaFoldDB" id="A0A3P9D407"/>
<dbReference type="InterPro" id="IPR024829">
    <property type="entry name" value="IEX-1"/>
</dbReference>
<dbReference type="PANTHER" id="PTHR16915">
    <property type="entry name" value="IMMEDIATE EARLY RESPONSE 3"/>
    <property type="match status" value="1"/>
</dbReference>
<dbReference type="PRINTS" id="PR02100">
    <property type="entry name" value="GENEIEX1"/>
</dbReference>
<dbReference type="Proteomes" id="UP000265160">
    <property type="component" value="Unplaced"/>
</dbReference>
<proteinExistence type="predicted"/>
<evidence type="ECO:0000313" key="3">
    <source>
        <dbReference type="Proteomes" id="UP000265160"/>
    </source>
</evidence>
<feature type="region of interest" description="Disordered" evidence="1">
    <location>
        <begin position="151"/>
        <end position="186"/>
    </location>
</feature>
<dbReference type="Ensembl" id="ENSMZET00005030007.1">
    <property type="protein sequence ID" value="ENSMZEP00005029089.1"/>
    <property type="gene ID" value="ENSMZEG00005021689.1"/>
</dbReference>
<reference evidence="2" key="1">
    <citation type="submission" date="2025-08" db="UniProtKB">
        <authorList>
            <consortium name="Ensembl"/>
        </authorList>
    </citation>
    <scope>IDENTIFICATION</scope>
</reference>
<keyword evidence="3" id="KW-1185">Reference proteome</keyword>
<dbReference type="GO" id="GO:0043066">
    <property type="term" value="P:negative regulation of apoptotic process"/>
    <property type="evidence" value="ECO:0007669"/>
    <property type="project" value="InterPro"/>
</dbReference>
<reference evidence="2" key="2">
    <citation type="submission" date="2025-09" db="UniProtKB">
        <authorList>
            <consortium name="Ensembl"/>
        </authorList>
    </citation>
    <scope>IDENTIFICATION</scope>
</reference>
<evidence type="ECO:0008006" key="4">
    <source>
        <dbReference type="Google" id="ProtNLM"/>
    </source>
</evidence>
<dbReference type="PANTHER" id="PTHR16915:SF0">
    <property type="entry name" value="RADIATION-INDUCIBLE IMMEDIATE-EARLY GENE IEX-1"/>
    <property type="match status" value="1"/>
</dbReference>
<sequence>MKCVCVTQGVGRKLHFTTLTVEQERFASCRMTSRSTEPEVFTFERVPAQATAVRSYVPIRPKKRCTRVMYPAKVRMHLPPPEKSQAKRWLVILCLVVLWQIYTEDPCTETALGNTESPIGDYQGFSFQSAEEQACQLSDLCAKPELMSATPSSCEDGGSSNEQIIPKPTCSQPGQETDTSRSFEQSAGKSMVALLVYHRLGSDN</sequence>
<organism evidence="2 3">
    <name type="scientific">Maylandia zebra</name>
    <name type="common">zebra mbuna</name>
    <dbReference type="NCBI Taxonomy" id="106582"/>
    <lineage>
        <taxon>Eukaryota</taxon>
        <taxon>Metazoa</taxon>
        <taxon>Chordata</taxon>
        <taxon>Craniata</taxon>
        <taxon>Vertebrata</taxon>
        <taxon>Euteleostomi</taxon>
        <taxon>Actinopterygii</taxon>
        <taxon>Neopterygii</taxon>
        <taxon>Teleostei</taxon>
        <taxon>Neoteleostei</taxon>
        <taxon>Acanthomorphata</taxon>
        <taxon>Ovalentaria</taxon>
        <taxon>Cichlomorphae</taxon>
        <taxon>Cichliformes</taxon>
        <taxon>Cichlidae</taxon>
        <taxon>African cichlids</taxon>
        <taxon>Pseudocrenilabrinae</taxon>
        <taxon>Haplochromini</taxon>
        <taxon>Maylandia</taxon>
        <taxon>Maylandia zebra complex</taxon>
    </lineage>
</organism>
<evidence type="ECO:0000256" key="1">
    <source>
        <dbReference type="SAM" id="MobiDB-lite"/>
    </source>
</evidence>
<dbReference type="STRING" id="106582.ENSMZEP00005029089"/>